<evidence type="ECO:0000256" key="1">
    <source>
        <dbReference type="SAM" id="MobiDB-lite"/>
    </source>
</evidence>
<feature type="region of interest" description="Disordered" evidence="1">
    <location>
        <begin position="236"/>
        <end position="264"/>
    </location>
</feature>
<dbReference type="AlphaFoldDB" id="A0A382YBK1"/>
<reference evidence="2" key="1">
    <citation type="submission" date="2018-05" db="EMBL/GenBank/DDBJ databases">
        <authorList>
            <person name="Lanie J.A."/>
            <person name="Ng W.-L."/>
            <person name="Kazmierczak K.M."/>
            <person name="Andrzejewski T.M."/>
            <person name="Davidsen T.M."/>
            <person name="Wayne K.J."/>
            <person name="Tettelin H."/>
            <person name="Glass J.I."/>
            <person name="Rusch D."/>
            <person name="Podicherti R."/>
            <person name="Tsui H.-C.T."/>
            <person name="Winkler M.E."/>
        </authorList>
    </citation>
    <scope>NUCLEOTIDE SEQUENCE</scope>
</reference>
<sequence>HMAHNSSFPDSLRGPPEAVVLAHRGFFEVCGGAGFCCRGGEKRFMMRPMLDLEGKGEGSFCDGVSRRDFLRVGALGMGGNSLPQILQAEKAAGVGSSNKAIVMIYMAGAPPHQDLIDPKPDAPKEVRSEFGPIPTNVTGIHVNESLPMMAKVMDKWTGIRTLVGAPSGSHDSFMCYTGRPGSAFFDRSYPKPPGNWPSIGSTVSKLMGAKAPGMPAFVGLAPKAGHPPYGSPGECGFLGKPHGPFRPTGPARADMDPKPVGAGR</sequence>
<accession>A0A382YBK1</accession>
<dbReference type="InterPro" id="IPR010869">
    <property type="entry name" value="DUF1501"/>
</dbReference>
<name>A0A382YBK1_9ZZZZ</name>
<organism evidence="2">
    <name type="scientific">marine metagenome</name>
    <dbReference type="NCBI Taxonomy" id="408172"/>
    <lineage>
        <taxon>unclassified sequences</taxon>
        <taxon>metagenomes</taxon>
        <taxon>ecological metagenomes</taxon>
    </lineage>
</organism>
<feature type="non-terminal residue" evidence="2">
    <location>
        <position position="264"/>
    </location>
</feature>
<protein>
    <recommendedName>
        <fullName evidence="3">DUF1501 domain-containing protein</fullName>
    </recommendedName>
</protein>
<dbReference type="EMBL" id="UINC01174538">
    <property type="protein sequence ID" value="SVD80716.1"/>
    <property type="molecule type" value="Genomic_DNA"/>
</dbReference>
<evidence type="ECO:0008006" key="3">
    <source>
        <dbReference type="Google" id="ProtNLM"/>
    </source>
</evidence>
<evidence type="ECO:0000313" key="2">
    <source>
        <dbReference type="EMBL" id="SVD80716.1"/>
    </source>
</evidence>
<dbReference type="Pfam" id="PF07394">
    <property type="entry name" value="DUF1501"/>
    <property type="match status" value="1"/>
</dbReference>
<feature type="non-terminal residue" evidence="2">
    <location>
        <position position="1"/>
    </location>
</feature>
<proteinExistence type="predicted"/>
<gene>
    <name evidence="2" type="ORF">METZ01_LOCUS433570</name>
</gene>